<name>A0A7X2V6H5_9BACI</name>
<dbReference type="Pfam" id="PF11202">
    <property type="entry name" value="StiP"/>
    <property type="match status" value="1"/>
</dbReference>
<feature type="domain" description="PELOTA RNA-binding" evidence="2">
    <location>
        <begin position="286"/>
        <end position="365"/>
    </location>
</feature>
<dbReference type="InterPro" id="IPR011215">
    <property type="entry name" value="StiP_N"/>
</dbReference>
<organism evidence="3 4">
    <name type="scientific">Metabacillus mangrovi</name>
    <dbReference type="NCBI Taxonomy" id="1491830"/>
    <lineage>
        <taxon>Bacteria</taxon>
        <taxon>Bacillati</taxon>
        <taxon>Bacillota</taxon>
        <taxon>Bacilli</taxon>
        <taxon>Bacillales</taxon>
        <taxon>Bacillaceae</taxon>
        <taxon>Metabacillus</taxon>
    </lineage>
</organism>
<sequence length="371" mass="41706">MPAKTIKPPVPMGSYSPKDVTFLLKDISEVMPESSTQDREEAVQSGTHYSEMLPIEYQPSKEYINLFHLSLTQYKERLAIAAGVVAEQILKERGTGAVLVSLARAGTPIGILIKRYILFKYQIDIPHYSVSIIRGRGIDENAMKYIFENHPPENIQFVDGWTGKGAIKKELNEAVAHLNEKYGTSISDSMAVLADPGYCVTIFGTRGDFLIPSACLNSTVSGLLSRTVLNSEYIGPEDYHGAKYYRELAEEDLSNFFIDTIANQFSLVEKEIERHAEEMPAEEPTWKGMADIQKIQRDYGIENINLIKPGVGETTRVLLRRVPWKILVKSENNPDLGHIRLLAKERNVPVEIYPDMSYSCCGLIKPMKEES</sequence>
<dbReference type="Proteomes" id="UP000434639">
    <property type="component" value="Unassembled WGS sequence"/>
</dbReference>
<evidence type="ECO:0000259" key="1">
    <source>
        <dbReference type="Pfam" id="PF11202"/>
    </source>
</evidence>
<feature type="domain" description="Cysteine protease StiP N-terminal" evidence="1">
    <location>
        <begin position="13"/>
        <end position="261"/>
    </location>
</feature>
<dbReference type="RefSeq" id="WP_155113694.1">
    <property type="nucleotide sequence ID" value="NZ_WMIB01000024.1"/>
</dbReference>
<dbReference type="EMBL" id="WMIB01000024">
    <property type="protein sequence ID" value="MTH55199.1"/>
    <property type="molecule type" value="Genomic_DNA"/>
</dbReference>
<comment type="caution">
    <text evidence="3">The sequence shown here is derived from an EMBL/GenBank/DDBJ whole genome shotgun (WGS) entry which is preliminary data.</text>
</comment>
<dbReference type="PIRSF" id="PIRSF020979">
    <property type="entry name" value="UCP020979"/>
    <property type="match status" value="1"/>
</dbReference>
<dbReference type="Pfam" id="PF15608">
    <property type="entry name" value="PELOTA_1"/>
    <property type="match status" value="1"/>
</dbReference>
<evidence type="ECO:0008006" key="5">
    <source>
        <dbReference type="Google" id="ProtNLM"/>
    </source>
</evidence>
<dbReference type="InterPro" id="IPR028157">
    <property type="entry name" value="PELOTA_dom"/>
</dbReference>
<protein>
    <recommendedName>
        <fullName evidence="5">PELOTA RNA-binding domain-containing protein</fullName>
    </recommendedName>
</protein>
<evidence type="ECO:0000259" key="2">
    <source>
        <dbReference type="Pfam" id="PF15608"/>
    </source>
</evidence>
<proteinExistence type="predicted"/>
<gene>
    <name evidence="3" type="ORF">GKZ89_17510</name>
</gene>
<reference evidence="3 4" key="1">
    <citation type="journal article" date="2017" name="Int. J. Syst. Evol. Microbiol.">
        <title>Bacillus mangrovi sp. nov., isolated from a sediment sample from a mangrove forest.</title>
        <authorList>
            <person name="Gupta V."/>
            <person name="Singh P.K."/>
            <person name="Korpole S."/>
            <person name="Tanuku N.R.S."/>
            <person name="Pinnaka A.K."/>
        </authorList>
    </citation>
    <scope>NUCLEOTIDE SEQUENCE [LARGE SCALE GENOMIC DNA]</scope>
    <source>
        <strain evidence="3 4">KCTC 33872</strain>
    </source>
</reference>
<accession>A0A7X2V6H5</accession>
<dbReference type="OrthoDB" id="1663315at2"/>
<dbReference type="AlphaFoldDB" id="A0A7X2V6H5"/>
<keyword evidence="4" id="KW-1185">Reference proteome</keyword>
<dbReference type="InterPro" id="IPR048336">
    <property type="entry name" value="StiP-like"/>
</dbReference>
<evidence type="ECO:0000313" key="4">
    <source>
        <dbReference type="Proteomes" id="UP000434639"/>
    </source>
</evidence>
<evidence type="ECO:0000313" key="3">
    <source>
        <dbReference type="EMBL" id="MTH55199.1"/>
    </source>
</evidence>